<comment type="caution">
    <text evidence="1">The sequence shown here is derived from an EMBL/GenBank/DDBJ whole genome shotgun (WGS) entry which is preliminary data.</text>
</comment>
<protein>
    <submittedName>
        <fullName evidence="1">Olfactory receptor 10G4</fullName>
    </submittedName>
</protein>
<accession>A0ACB7EJ68</accession>
<organism evidence="1 2">
    <name type="scientific">Nibea albiflora</name>
    <name type="common">Yellow drum</name>
    <name type="synonym">Corvina albiflora</name>
    <dbReference type="NCBI Taxonomy" id="240163"/>
    <lineage>
        <taxon>Eukaryota</taxon>
        <taxon>Metazoa</taxon>
        <taxon>Chordata</taxon>
        <taxon>Craniata</taxon>
        <taxon>Vertebrata</taxon>
        <taxon>Euteleostomi</taxon>
        <taxon>Actinopterygii</taxon>
        <taxon>Neopterygii</taxon>
        <taxon>Teleostei</taxon>
        <taxon>Neoteleostei</taxon>
        <taxon>Acanthomorphata</taxon>
        <taxon>Eupercaria</taxon>
        <taxon>Sciaenidae</taxon>
        <taxon>Nibea</taxon>
    </lineage>
</organism>
<name>A0ACB7EJ68_NIBAL</name>
<keyword evidence="1" id="KW-0675">Receptor</keyword>
<gene>
    <name evidence="1" type="primary">OR10G4.2</name>
    <name evidence="1" type="ORF">GBF38_012115</name>
</gene>
<sequence>MSSYNASVRVTVFIIGGFDRTERPVLIGVVILINYVIALLANIANILFILSDKNLHKPMYLLICNLAVVDILYTSSASPTIIRILLAGVNTIAYVPCLVQMFVFHLGGVMEMFALAIMAFDRLVAVSYPFQYHSYLTNARTLLLACILWILACAFVAVMPATVVPLPHCTSKLKYLYCDYAGLIRSTCADPTYYFNMITTIAFFLLFFTFTLICLSYLWIIFVIKLSSQDKRKMGSTCLNHFIVVTCYYCPVFIAVVLTRMGVVLTLDARNGLMIGSVLGPSLVNPFVYCLRTKEIRCKIFKTFRKVQLSRLS</sequence>
<dbReference type="Proteomes" id="UP000805704">
    <property type="component" value="Chromosome 6"/>
</dbReference>
<proteinExistence type="predicted"/>
<evidence type="ECO:0000313" key="2">
    <source>
        <dbReference type="Proteomes" id="UP000805704"/>
    </source>
</evidence>
<keyword evidence="2" id="KW-1185">Reference proteome</keyword>
<dbReference type="EMBL" id="CM024794">
    <property type="protein sequence ID" value="KAG8001876.1"/>
    <property type="molecule type" value="Genomic_DNA"/>
</dbReference>
<reference evidence="1" key="1">
    <citation type="submission" date="2020-04" db="EMBL/GenBank/DDBJ databases">
        <title>A chromosome-scale assembly and high-density genetic map of the yellow drum (Nibea albiflora) genome.</title>
        <authorList>
            <person name="Xu D."/>
            <person name="Zhang W."/>
            <person name="Chen R."/>
            <person name="Tan P."/>
            <person name="Wang L."/>
            <person name="Song H."/>
            <person name="Tian L."/>
            <person name="Zhu Q."/>
            <person name="Wang B."/>
        </authorList>
    </citation>
    <scope>NUCLEOTIDE SEQUENCE</scope>
    <source>
        <strain evidence="1">ZJHYS-2018</strain>
    </source>
</reference>
<evidence type="ECO:0000313" key="1">
    <source>
        <dbReference type="EMBL" id="KAG8001876.1"/>
    </source>
</evidence>